<evidence type="ECO:0000256" key="4">
    <source>
        <dbReference type="ARBA" id="ARBA00023295"/>
    </source>
</evidence>
<evidence type="ECO:0000256" key="1">
    <source>
        <dbReference type="ARBA" id="ARBA00006865"/>
    </source>
</evidence>
<keyword evidence="3" id="KW-0378">Hydrolase</keyword>
<reference evidence="11" key="1">
    <citation type="submission" date="2023-07" db="EMBL/GenBank/DDBJ databases">
        <title>Draft genome sequence of Agarivorans aestuarii strain ZMCS4, a CAZymes producing bacteria isolated from the marine brown algae Clodostephus spongiosus.</title>
        <authorList>
            <person name="Lorente B."/>
            <person name="Cabral C."/>
            <person name="Frias J."/>
            <person name="Faria J."/>
            <person name="Toubarro D."/>
        </authorList>
    </citation>
    <scope>NUCLEOTIDE SEQUENCE [LARGE SCALE GENOMIC DNA]</scope>
    <source>
        <strain evidence="11">ZMCS4</strain>
    </source>
</reference>
<evidence type="ECO:0000256" key="6">
    <source>
        <dbReference type="ARBA" id="ARBA00029771"/>
    </source>
</evidence>
<feature type="domain" description="GH16" evidence="9">
    <location>
        <begin position="14"/>
        <end position="210"/>
    </location>
</feature>
<dbReference type="SUPFAM" id="SSF49899">
    <property type="entry name" value="Concanavalin A-like lectins/glucanases"/>
    <property type="match status" value="1"/>
</dbReference>
<dbReference type="InterPro" id="IPR000757">
    <property type="entry name" value="Beta-glucanase-like"/>
</dbReference>
<comment type="caution">
    <text evidence="10">The sequence shown here is derived from an EMBL/GenBank/DDBJ whole genome shotgun (WGS) entry which is preliminary data.</text>
</comment>
<evidence type="ECO:0000256" key="3">
    <source>
        <dbReference type="ARBA" id="ARBA00022801"/>
    </source>
</evidence>
<keyword evidence="8" id="KW-0732">Signal</keyword>
<comment type="similarity">
    <text evidence="1">Belongs to the glycosyl hydrolase 16 family.</text>
</comment>
<dbReference type="PROSITE" id="PS01034">
    <property type="entry name" value="GH16_1"/>
    <property type="match status" value="1"/>
</dbReference>
<keyword evidence="4" id="KW-0326">Glycosidase</keyword>
<protein>
    <recommendedName>
        <fullName evidence="2">Beta-glucanase</fullName>
    </recommendedName>
    <alternativeName>
        <fullName evidence="7">1,3-1,4-beta-D-glucan 4-glucanohydrolase</fullName>
    </alternativeName>
    <alternativeName>
        <fullName evidence="6">Endo-beta-1,3-1,4 glucanase</fullName>
    </alternativeName>
    <alternativeName>
        <fullName evidence="5">Lichenase</fullName>
    </alternativeName>
</protein>
<dbReference type="EMBL" id="JAYDYW010000001">
    <property type="protein sequence ID" value="MEE1672245.1"/>
    <property type="molecule type" value="Genomic_DNA"/>
</dbReference>
<evidence type="ECO:0000259" key="9">
    <source>
        <dbReference type="PROSITE" id="PS51762"/>
    </source>
</evidence>
<evidence type="ECO:0000256" key="8">
    <source>
        <dbReference type="SAM" id="SignalP"/>
    </source>
</evidence>
<name>A0ABU7FYZ6_9ALTE</name>
<organism evidence="10 11">
    <name type="scientific">Agarivorans aestuarii</name>
    <dbReference type="NCBI Taxonomy" id="1563703"/>
    <lineage>
        <taxon>Bacteria</taxon>
        <taxon>Pseudomonadati</taxon>
        <taxon>Pseudomonadota</taxon>
        <taxon>Gammaproteobacteria</taxon>
        <taxon>Alteromonadales</taxon>
        <taxon>Alteromonadaceae</taxon>
        <taxon>Agarivorans</taxon>
    </lineage>
</organism>
<dbReference type="InterPro" id="IPR044791">
    <property type="entry name" value="Beta-glucanase/XTH"/>
</dbReference>
<dbReference type="Pfam" id="PF00722">
    <property type="entry name" value="Glyco_hydro_16"/>
    <property type="match status" value="1"/>
</dbReference>
<evidence type="ECO:0000313" key="11">
    <source>
        <dbReference type="Proteomes" id="UP001310248"/>
    </source>
</evidence>
<gene>
    <name evidence="10" type="ORF">SNR37_000012</name>
</gene>
<dbReference type="PROSITE" id="PS51762">
    <property type="entry name" value="GH16_2"/>
    <property type="match status" value="1"/>
</dbReference>
<proteinExistence type="inferred from homology"/>
<dbReference type="PANTHER" id="PTHR31062">
    <property type="entry name" value="XYLOGLUCAN ENDOTRANSGLUCOSYLASE/HYDROLASE PROTEIN 8-RELATED"/>
    <property type="match status" value="1"/>
</dbReference>
<dbReference type="InterPro" id="IPR008263">
    <property type="entry name" value="GH16_AS"/>
</dbReference>
<dbReference type="InterPro" id="IPR013320">
    <property type="entry name" value="ConA-like_dom_sf"/>
</dbReference>
<keyword evidence="11" id="KW-1185">Reference proteome</keyword>
<accession>A0ABU7FYZ6</accession>
<evidence type="ECO:0000256" key="7">
    <source>
        <dbReference type="ARBA" id="ARBA00031665"/>
    </source>
</evidence>
<sequence length="270" mass="30743">MKKLSLLMLLSSALSYSAIAEPVNQDTLAQTGALNTSKTPLFGAEVYSNNKVLYGKFVTRMKLVSSPGVVSSFFTYDNESWQGKGIPWSEIDFEAIGKTPNQLQTNLITGQLNSRKHSEKKHQVPQLEDFVEYTITWTPDEIIWQVDGKTVRHDTADNSKQVVAMRDIPQSYRMNIWISEAVGWVGHFKADSLPLHQVVDWMEFYEYQENGEFSLAWRDDFTSFDEKRWGKGDWGFESNLVTFSPNNANIVDGKLVLSLSEEGMKLNYSE</sequence>
<evidence type="ECO:0000256" key="2">
    <source>
        <dbReference type="ARBA" id="ARBA00014569"/>
    </source>
</evidence>
<feature type="signal peptide" evidence="8">
    <location>
        <begin position="1"/>
        <end position="20"/>
    </location>
</feature>
<evidence type="ECO:0000256" key="5">
    <source>
        <dbReference type="ARBA" id="ARBA00029722"/>
    </source>
</evidence>
<evidence type="ECO:0000313" key="10">
    <source>
        <dbReference type="EMBL" id="MEE1672245.1"/>
    </source>
</evidence>
<dbReference type="RefSeq" id="WP_329773539.1">
    <property type="nucleotide sequence ID" value="NZ_JAYDYW010000001.1"/>
</dbReference>
<dbReference type="Gene3D" id="2.60.120.200">
    <property type="match status" value="1"/>
</dbReference>
<feature type="chain" id="PRO_5045412537" description="Beta-glucanase" evidence="8">
    <location>
        <begin position="21"/>
        <end position="270"/>
    </location>
</feature>
<dbReference type="Proteomes" id="UP001310248">
    <property type="component" value="Unassembled WGS sequence"/>
</dbReference>